<dbReference type="AlphaFoldDB" id="A0AB34FHL7"/>
<dbReference type="GO" id="GO:0004497">
    <property type="term" value="F:monooxygenase activity"/>
    <property type="evidence" value="ECO:0007669"/>
    <property type="project" value="UniProtKB-KW"/>
</dbReference>
<evidence type="ECO:0000313" key="8">
    <source>
        <dbReference type="EMBL" id="KAJ6438141.1"/>
    </source>
</evidence>
<keyword evidence="5" id="KW-0521">NADP</keyword>
<keyword evidence="9" id="KW-1185">Reference proteome</keyword>
<dbReference type="PANTHER" id="PTHR43098:SF3">
    <property type="entry name" value="L-ORNITHINE N(5)-MONOOXYGENASE-RELATED"/>
    <property type="match status" value="1"/>
</dbReference>
<reference evidence="8" key="1">
    <citation type="submission" date="2023-01" db="EMBL/GenBank/DDBJ databases">
        <title>The growth and conidiation of Purpureocillium lavendulum are regulated by nitrogen source and histone H3K14 acetylation.</title>
        <authorList>
            <person name="Tang P."/>
            <person name="Han J."/>
            <person name="Zhang C."/>
            <person name="Tang P."/>
            <person name="Qi F."/>
            <person name="Zhang K."/>
            <person name="Liang L."/>
        </authorList>
    </citation>
    <scope>NUCLEOTIDE SEQUENCE</scope>
    <source>
        <strain evidence="8">YMF1.00683</strain>
    </source>
</reference>
<dbReference type="PRINTS" id="PR00411">
    <property type="entry name" value="PNDRDTASEI"/>
</dbReference>
<keyword evidence="3" id="KW-0285">Flavoprotein</keyword>
<comment type="cofactor">
    <cofactor evidence="1">
        <name>FAD</name>
        <dbReference type="ChEBI" id="CHEBI:57692"/>
    </cofactor>
</comment>
<evidence type="ECO:0000256" key="1">
    <source>
        <dbReference type="ARBA" id="ARBA00001974"/>
    </source>
</evidence>
<protein>
    <submittedName>
        <fullName evidence="8">Dimethylaniline monooxygenase</fullName>
    </submittedName>
</protein>
<evidence type="ECO:0000256" key="7">
    <source>
        <dbReference type="ARBA" id="ARBA00023033"/>
    </source>
</evidence>
<evidence type="ECO:0000256" key="6">
    <source>
        <dbReference type="ARBA" id="ARBA00023002"/>
    </source>
</evidence>
<evidence type="ECO:0000256" key="5">
    <source>
        <dbReference type="ARBA" id="ARBA00022857"/>
    </source>
</evidence>
<sequence length="549" mass="61468">MPAATSTDTPTSLAADVIIVGAGFGGCYALHELRRQGYTAKILESGGDFGGVWHFNKYPGARVDSETPLYQLGLPQVYETFSFTERFPDSDEIRQYFAHVDKTLDLRKDTVFHAKVVKVDHDPTSNTWSLTTASGLTATCRYVIFAAGSSNKKYIPDFPKLEDFRGEVIHPAGWPEGFDISGKKIGVVGQGASGLQIVQELAKKDCELTVFVRNPCTAIPMGQRDIPRHEAEELKSLYGSIWQKAKYASGTGYAYNDCPYSFNDLDRDERHELYERLWARGGYAFFASLFSDYIMNKEANAEVYNFWASKVRARITDPEKRDIMAPLKQFQWICAKRPSLEMDYYEMIDRPNVKVVDLKRTPIQEFVSDGVTTSDGKLHELDVVVFATGYDSVTGSLYDMNIHDKNGLLLQKKWKDGIKTHLGMMAPDFPNAFFLYGPQAPTSLANGPPFLELQVEWVTKVLQRMKSDGVCALEVAPAAAAAWGALSSQIFQAMLHSETPSWYNGSNIPGKRQEPLIWFGGMKSWWDACNDALKDWSKFVVVRQEGAAS</sequence>
<dbReference type="Gene3D" id="3.50.50.60">
    <property type="entry name" value="FAD/NAD(P)-binding domain"/>
    <property type="match status" value="2"/>
</dbReference>
<evidence type="ECO:0000256" key="2">
    <source>
        <dbReference type="ARBA" id="ARBA00010139"/>
    </source>
</evidence>
<comment type="similarity">
    <text evidence="2">Belongs to the FAD-binding monooxygenase family.</text>
</comment>
<evidence type="ECO:0000256" key="4">
    <source>
        <dbReference type="ARBA" id="ARBA00022827"/>
    </source>
</evidence>
<dbReference type="SUPFAM" id="SSF51905">
    <property type="entry name" value="FAD/NAD(P)-binding domain"/>
    <property type="match status" value="1"/>
</dbReference>
<proteinExistence type="inferred from homology"/>
<evidence type="ECO:0000256" key="3">
    <source>
        <dbReference type="ARBA" id="ARBA00022630"/>
    </source>
</evidence>
<name>A0AB34FHL7_9HYPO</name>
<dbReference type="EMBL" id="JAQHRD010000008">
    <property type="protein sequence ID" value="KAJ6438141.1"/>
    <property type="molecule type" value="Genomic_DNA"/>
</dbReference>
<keyword evidence="4" id="KW-0274">FAD</keyword>
<comment type="caution">
    <text evidence="8">The sequence shown here is derived from an EMBL/GenBank/DDBJ whole genome shotgun (WGS) entry which is preliminary data.</text>
</comment>
<dbReference type="Proteomes" id="UP001163105">
    <property type="component" value="Unassembled WGS sequence"/>
</dbReference>
<accession>A0AB34FHL7</accession>
<dbReference type="InterPro" id="IPR050775">
    <property type="entry name" value="FAD-binding_Monooxygenases"/>
</dbReference>
<organism evidence="8 9">
    <name type="scientific">Purpureocillium lavendulum</name>
    <dbReference type="NCBI Taxonomy" id="1247861"/>
    <lineage>
        <taxon>Eukaryota</taxon>
        <taxon>Fungi</taxon>
        <taxon>Dikarya</taxon>
        <taxon>Ascomycota</taxon>
        <taxon>Pezizomycotina</taxon>
        <taxon>Sordariomycetes</taxon>
        <taxon>Hypocreomycetidae</taxon>
        <taxon>Hypocreales</taxon>
        <taxon>Ophiocordycipitaceae</taxon>
        <taxon>Purpureocillium</taxon>
    </lineage>
</organism>
<gene>
    <name evidence="8" type="ORF">O9K51_08730</name>
</gene>
<dbReference type="PANTHER" id="PTHR43098">
    <property type="entry name" value="L-ORNITHINE N(5)-MONOOXYGENASE-RELATED"/>
    <property type="match status" value="1"/>
</dbReference>
<dbReference type="Pfam" id="PF13738">
    <property type="entry name" value="Pyr_redox_3"/>
    <property type="match status" value="1"/>
</dbReference>
<evidence type="ECO:0000313" key="9">
    <source>
        <dbReference type="Proteomes" id="UP001163105"/>
    </source>
</evidence>
<dbReference type="InterPro" id="IPR036188">
    <property type="entry name" value="FAD/NAD-bd_sf"/>
</dbReference>
<keyword evidence="7 8" id="KW-0503">Monooxygenase</keyword>
<keyword evidence="6" id="KW-0560">Oxidoreductase</keyword>